<evidence type="ECO:0000313" key="1">
    <source>
        <dbReference type="EMBL" id="MDV7014235.1"/>
    </source>
</evidence>
<accession>A0AAE4U4J1</accession>
<dbReference type="EMBL" id="JAWLLD010000021">
    <property type="protein sequence ID" value="MDV7014235.1"/>
    <property type="molecule type" value="Genomic_DNA"/>
</dbReference>
<reference evidence="1" key="1">
    <citation type="submission" date="2023-10" db="EMBL/GenBank/DDBJ databases">
        <title>Characterization and genome sequence of Mycobacterium intracellulare ABSURDO, a novel pathogenic isolate with three colony morphotypes that vary in growth and acid-fastness.</title>
        <authorList>
            <person name="Jude B.A."/>
            <person name="Robinson R.T."/>
        </authorList>
    </citation>
    <scope>NUCLEOTIDE SEQUENCE</scope>
    <source>
        <strain evidence="1">ABSURDO Component B</strain>
    </source>
</reference>
<evidence type="ECO:0000313" key="2">
    <source>
        <dbReference type="Proteomes" id="UP001187143"/>
    </source>
</evidence>
<gene>
    <name evidence="1" type="ORF">R4F53_18260</name>
</gene>
<sequence>MLDLKPGDLYTFECGGVRFTEHFEPPKPAVYPTLSRRQRIMRKLTPPRWRKPLQPIRTDPLARQQRMMAGICETFDELGAW</sequence>
<name>A0AAE4U4J1_MYCIT</name>
<organism evidence="1 2">
    <name type="scientific">Mycobacterium intracellulare</name>
    <dbReference type="NCBI Taxonomy" id="1767"/>
    <lineage>
        <taxon>Bacteria</taxon>
        <taxon>Bacillati</taxon>
        <taxon>Actinomycetota</taxon>
        <taxon>Actinomycetes</taxon>
        <taxon>Mycobacteriales</taxon>
        <taxon>Mycobacteriaceae</taxon>
        <taxon>Mycobacterium</taxon>
        <taxon>Mycobacterium avium complex (MAC)</taxon>
    </lineage>
</organism>
<dbReference type="AlphaFoldDB" id="A0AAE4U4J1"/>
<dbReference type="Proteomes" id="UP001187143">
    <property type="component" value="Unassembled WGS sequence"/>
</dbReference>
<comment type="caution">
    <text evidence="1">The sequence shown here is derived from an EMBL/GenBank/DDBJ whole genome shotgun (WGS) entry which is preliminary data.</text>
</comment>
<proteinExistence type="predicted"/>
<protein>
    <submittedName>
        <fullName evidence="1">Uncharacterized protein</fullName>
    </submittedName>
</protein>
<dbReference type="RefSeq" id="WP_317728714.1">
    <property type="nucleotide sequence ID" value="NZ_JAWLLC010000033.1"/>
</dbReference>